<evidence type="ECO:0000313" key="1">
    <source>
        <dbReference type="EMBL" id="KKF31718.1"/>
    </source>
</evidence>
<dbReference type="AlphaFoldDB" id="A0A0F8CFM7"/>
<gene>
    <name evidence="1" type="ORF">EH28_05258</name>
</gene>
<name>A0A0F8CFM7_LARCR</name>
<dbReference type="Gene3D" id="3.30.250.20">
    <property type="entry name" value="L1 transposable element, C-terminal domain"/>
    <property type="match status" value="1"/>
</dbReference>
<organism evidence="1">
    <name type="scientific">Larimichthys crocea</name>
    <name type="common">Large yellow croaker</name>
    <name type="synonym">Pseudosciaena crocea</name>
    <dbReference type="NCBI Taxonomy" id="215358"/>
    <lineage>
        <taxon>Eukaryota</taxon>
        <taxon>Metazoa</taxon>
        <taxon>Chordata</taxon>
        <taxon>Craniata</taxon>
        <taxon>Vertebrata</taxon>
        <taxon>Euteleostomi</taxon>
        <taxon>Actinopterygii</taxon>
        <taxon>Neopterygii</taxon>
        <taxon>Teleostei</taxon>
        <taxon>Neoteleostei</taxon>
        <taxon>Acanthomorphata</taxon>
        <taxon>Eupercaria</taxon>
        <taxon>Sciaenidae</taxon>
        <taxon>Larimichthys</taxon>
    </lineage>
</organism>
<dbReference type="EMBL" id="KQ041009">
    <property type="protein sequence ID" value="KKF31718.1"/>
    <property type="molecule type" value="Genomic_DNA"/>
</dbReference>
<dbReference type="InterPro" id="IPR042566">
    <property type="entry name" value="L1_C"/>
</dbReference>
<protein>
    <submittedName>
        <fullName evidence="1">Uncharacterized protein</fullName>
    </submittedName>
</protein>
<accession>A0A0F8CFM7</accession>
<proteinExistence type="predicted"/>
<reference evidence="1" key="1">
    <citation type="journal article" date="2015" name="PLoS Genet.">
        <title>Genome Sequencing of the Perciform Fish Larimichthys crocea Provides Insights into Molecular and Genetic Mechanisms of Stress Adaptation.</title>
        <authorList>
            <person name="Ao J."/>
            <person name="Mu Y."/>
            <person name="Xiang L.X."/>
            <person name="Fan D."/>
            <person name="Feng M."/>
            <person name="Zhang S."/>
            <person name="Shi Q."/>
            <person name="Zhu L.Y."/>
            <person name="Li T."/>
            <person name="Ding Y."/>
            <person name="Nie L."/>
            <person name="Li Q."/>
            <person name="Dong W.R."/>
            <person name="Jiang L."/>
            <person name="Sun B."/>
            <person name="Zhang X."/>
            <person name="Li M."/>
            <person name="Zhang H.Q."/>
            <person name="Xie S."/>
            <person name="Zhu Y."/>
            <person name="Jiang X."/>
            <person name="Wang X."/>
            <person name="Mu P."/>
            <person name="Chen W."/>
            <person name="Yue Z."/>
            <person name="Wang Z."/>
            <person name="Wang J."/>
            <person name="Shao J.Z."/>
            <person name="Chen X."/>
        </authorList>
    </citation>
    <scope>NUCLEOTIDE SEQUENCE [LARGE SCALE GENOMIC DNA]</scope>
    <source>
        <strain evidence="1">SSNF</strain>
        <tissue evidence="1">Blood</tissue>
    </source>
</reference>
<sequence>MRSRCEKDVPGSAQEVIWHLSSYQSTFYTTLVPKPSPCRLSYYRTPLSESQGVSESPIKGKGFGDVKKRLRSIEGAKYGLRFPATLRVTLPGSKERTFEDPTLALDFINREIYDADPSEGYELYLLH</sequence>